<keyword evidence="2 5" id="KW-0999">Mitochondrion inner membrane</keyword>
<dbReference type="SUPFAM" id="SSF144122">
    <property type="entry name" value="Tim10-like"/>
    <property type="match status" value="1"/>
</dbReference>
<comment type="domain">
    <text evidence="5">The twin CX3C motif contains 4 conserved Cys residues that form 2 disulfide bonds in the mitochondrial intermembrane space.</text>
</comment>
<dbReference type="Proteomes" id="UP000320762">
    <property type="component" value="Unassembled WGS sequence"/>
</dbReference>
<evidence type="ECO:0000256" key="4">
    <source>
        <dbReference type="ARBA" id="ARBA00023010"/>
    </source>
</evidence>
<evidence type="ECO:0000313" key="7">
    <source>
        <dbReference type="EMBL" id="TRM61485.1"/>
    </source>
</evidence>
<evidence type="ECO:0000259" key="6">
    <source>
        <dbReference type="Pfam" id="PF02953"/>
    </source>
</evidence>
<dbReference type="GO" id="GO:0005743">
    <property type="term" value="C:mitochondrial inner membrane"/>
    <property type="evidence" value="ECO:0007669"/>
    <property type="project" value="UniProtKB-SubCell"/>
</dbReference>
<dbReference type="Gene3D" id="1.10.287.810">
    <property type="entry name" value="Mitochondrial import inner membrane translocase subunit tim13 like domains"/>
    <property type="match status" value="1"/>
</dbReference>
<keyword evidence="5" id="KW-1015">Disulfide bond</keyword>
<keyword evidence="8" id="KW-1185">Reference proteome</keyword>
<accession>A0A550C9L7</accession>
<feature type="domain" description="Tim10-like" evidence="6">
    <location>
        <begin position="20"/>
        <end position="81"/>
    </location>
</feature>
<dbReference type="GO" id="GO:0015031">
    <property type="term" value="P:protein transport"/>
    <property type="evidence" value="ECO:0007669"/>
    <property type="project" value="UniProtKB-KW"/>
</dbReference>
<keyword evidence="5" id="KW-0143">Chaperone</keyword>
<name>A0A550C9L7_9AGAR</name>
<keyword evidence="3 5" id="KW-0653">Protein transport</keyword>
<evidence type="ECO:0000256" key="3">
    <source>
        <dbReference type="ARBA" id="ARBA00022927"/>
    </source>
</evidence>
<keyword evidence="5" id="KW-0813">Transport</keyword>
<comment type="function">
    <text evidence="5">Mitochondrial intermembrane chaperone that participates in the import and insertion of some multi-pass transmembrane proteins into the mitochondrial inner membrane. Also required for the transfer of beta-barrel precursors from the TOM complex to the sorting and assembly machinery (SAM complex) of the outer membrane. Acts as a chaperone-like protein that protects the hydrophobic precursors from aggregation and guide them through the mitochondrial intermembrane space.</text>
</comment>
<dbReference type="InterPro" id="IPR004217">
    <property type="entry name" value="Tim10-like"/>
</dbReference>
<keyword evidence="4 5" id="KW-0811">Translocation</keyword>
<dbReference type="Pfam" id="PF02953">
    <property type="entry name" value="zf-Tim10_DDP"/>
    <property type="match status" value="1"/>
</dbReference>
<gene>
    <name evidence="7" type="ORF">BD626DRAFT_501184</name>
</gene>
<comment type="similarity">
    <text evidence="1 5">Belongs to the small Tim family.</text>
</comment>
<comment type="subunit">
    <text evidence="5">Heterohexamer.</text>
</comment>
<dbReference type="EMBL" id="VDMD01000016">
    <property type="protein sequence ID" value="TRM61485.1"/>
    <property type="molecule type" value="Genomic_DNA"/>
</dbReference>
<dbReference type="AlphaFoldDB" id="A0A550C9L7"/>
<evidence type="ECO:0000256" key="2">
    <source>
        <dbReference type="ARBA" id="ARBA00022792"/>
    </source>
</evidence>
<reference evidence="7 8" key="1">
    <citation type="journal article" date="2019" name="New Phytol.">
        <title>Comparative genomics reveals unique wood-decay strategies and fruiting body development in the Schizophyllaceae.</title>
        <authorList>
            <person name="Almasi E."/>
            <person name="Sahu N."/>
            <person name="Krizsan K."/>
            <person name="Balint B."/>
            <person name="Kovacs G.M."/>
            <person name="Kiss B."/>
            <person name="Cseklye J."/>
            <person name="Drula E."/>
            <person name="Henrissat B."/>
            <person name="Nagy I."/>
            <person name="Chovatia M."/>
            <person name="Adam C."/>
            <person name="LaButti K."/>
            <person name="Lipzen A."/>
            <person name="Riley R."/>
            <person name="Grigoriev I.V."/>
            <person name="Nagy L.G."/>
        </authorList>
    </citation>
    <scope>NUCLEOTIDE SEQUENCE [LARGE SCALE GENOMIC DNA]</scope>
    <source>
        <strain evidence="7 8">NL-1724</strain>
    </source>
</reference>
<proteinExistence type="inferred from homology"/>
<dbReference type="STRING" id="97359.A0A550C9L7"/>
<sequence length="88" mass="10202">MADISQQKFDAATQKELQDFLEKEQATARMNQSIHTFTKMCWKKCMTSTPSTRLSGGEQSCLQNCVDRFLDSSLFMVKKIEEQRVQMQ</sequence>
<comment type="subcellular location">
    <subcellularLocation>
        <location evidence="5">Mitochondrion inner membrane</location>
        <topology evidence="5">Peripheral membrane protein</topology>
        <orientation evidence="5">Intermembrane side</orientation>
    </subcellularLocation>
</comment>
<keyword evidence="2 5" id="KW-0472">Membrane</keyword>
<keyword evidence="5" id="KW-0496">Mitochondrion</keyword>
<dbReference type="OrthoDB" id="344165at2759"/>
<comment type="caution">
    <text evidence="7">The sequence shown here is derived from an EMBL/GenBank/DDBJ whole genome shotgun (WGS) entry which is preliminary data.</text>
</comment>
<evidence type="ECO:0000256" key="5">
    <source>
        <dbReference type="RuleBase" id="RU367043"/>
    </source>
</evidence>
<dbReference type="InterPro" id="IPR035427">
    <property type="entry name" value="Tim10-like_dom_sf"/>
</dbReference>
<protein>
    <recommendedName>
        <fullName evidence="5">Mitochondrial import inner membrane translocase subunit</fullName>
    </recommendedName>
</protein>
<evidence type="ECO:0000256" key="1">
    <source>
        <dbReference type="ARBA" id="ARBA00006720"/>
    </source>
</evidence>
<evidence type="ECO:0000313" key="8">
    <source>
        <dbReference type="Proteomes" id="UP000320762"/>
    </source>
</evidence>
<organism evidence="7 8">
    <name type="scientific">Schizophyllum amplum</name>
    <dbReference type="NCBI Taxonomy" id="97359"/>
    <lineage>
        <taxon>Eukaryota</taxon>
        <taxon>Fungi</taxon>
        <taxon>Dikarya</taxon>
        <taxon>Basidiomycota</taxon>
        <taxon>Agaricomycotina</taxon>
        <taxon>Agaricomycetes</taxon>
        <taxon>Agaricomycetidae</taxon>
        <taxon>Agaricales</taxon>
        <taxon>Schizophyllaceae</taxon>
        <taxon>Schizophyllum</taxon>
    </lineage>
</organism>